<dbReference type="InterPro" id="IPR011990">
    <property type="entry name" value="TPR-like_helical_dom_sf"/>
</dbReference>
<evidence type="ECO:0000256" key="1">
    <source>
        <dbReference type="ARBA" id="ARBA00022737"/>
    </source>
</evidence>
<organism evidence="3 4">
    <name type="scientific">Rhinocladiella mackenziei CBS 650.93</name>
    <dbReference type="NCBI Taxonomy" id="1442369"/>
    <lineage>
        <taxon>Eukaryota</taxon>
        <taxon>Fungi</taxon>
        <taxon>Dikarya</taxon>
        <taxon>Ascomycota</taxon>
        <taxon>Pezizomycotina</taxon>
        <taxon>Eurotiomycetes</taxon>
        <taxon>Chaetothyriomycetidae</taxon>
        <taxon>Chaetothyriales</taxon>
        <taxon>Herpotrichiellaceae</taxon>
        <taxon>Rhinocladiella</taxon>
    </lineage>
</organism>
<keyword evidence="2" id="KW-0175">Coiled coil</keyword>
<dbReference type="PANTHER" id="PTHR47942:SF63">
    <property type="entry name" value="PENTATRICOPEPTIDE REPEAT-CONTAINING PROTEIN"/>
    <property type="match status" value="1"/>
</dbReference>
<keyword evidence="4" id="KW-1185">Reference proteome</keyword>
<name>A0A0D2I7F2_9EURO</name>
<dbReference type="InterPro" id="IPR051222">
    <property type="entry name" value="PPR/CCM1_RNA-binding"/>
</dbReference>
<evidence type="ECO:0000313" key="4">
    <source>
        <dbReference type="Proteomes" id="UP000053617"/>
    </source>
</evidence>
<dbReference type="HOGENOM" id="CLU_014148_0_1_1"/>
<dbReference type="Proteomes" id="UP000053617">
    <property type="component" value="Unassembled WGS sequence"/>
</dbReference>
<dbReference type="OrthoDB" id="185373at2759"/>
<dbReference type="STRING" id="1442369.A0A0D2I7F2"/>
<feature type="coiled-coil region" evidence="2">
    <location>
        <begin position="53"/>
        <end position="80"/>
    </location>
</feature>
<dbReference type="GeneID" id="25297572"/>
<reference evidence="3 4" key="1">
    <citation type="submission" date="2015-01" db="EMBL/GenBank/DDBJ databases">
        <title>The Genome Sequence of Rhinocladiella mackenzie CBS 650.93.</title>
        <authorList>
            <consortium name="The Broad Institute Genomics Platform"/>
            <person name="Cuomo C."/>
            <person name="de Hoog S."/>
            <person name="Gorbushina A."/>
            <person name="Stielow B."/>
            <person name="Teixiera M."/>
            <person name="Abouelleil A."/>
            <person name="Chapman S.B."/>
            <person name="Priest M."/>
            <person name="Young S.K."/>
            <person name="Wortman J."/>
            <person name="Nusbaum C."/>
            <person name="Birren B."/>
        </authorList>
    </citation>
    <scope>NUCLEOTIDE SEQUENCE [LARGE SCALE GENOMIC DNA]</scope>
    <source>
        <strain evidence="3 4">CBS 650.93</strain>
    </source>
</reference>
<keyword evidence="1" id="KW-0677">Repeat</keyword>
<accession>A0A0D2I7F2</accession>
<gene>
    <name evidence="3" type="ORF">Z518_09501</name>
</gene>
<dbReference type="EMBL" id="KN847481">
    <property type="protein sequence ID" value="KIX01774.1"/>
    <property type="molecule type" value="Genomic_DNA"/>
</dbReference>
<sequence length="828" mass="94090">MASKILSVSELRRASKLPATSSAYPSFSATTSISPIREFEQQGYDASTRIPVQDHLEAEGQRVRAELEELERELAIMRQGPFGPQSEFMQSLPSDEREALLKALEDEGVMPPEDPELITDEELEELAKAEQGIERTASSTSPLKVTLGIPYKDKIYVKRFNAALKEAQSPGADDKTYFALWKWYLRCQQHVSNFSVILPEDVWHFLWKSQSSKYYRPKHLQMLGGDMIKVDVPLEDSEWLGYIDALHANGDIAAATETWEAQRSRLGVKEDIAKMFWTMGVRLYVDLGRPRKAQSLAFECYEHTTMIDPEVFVSVISAWAKSQSPSAANNAWLCYLELRRRLENTEDHQTTLAILGRISSALLHAGRKDLALAIFKDMFMLTVRSPTDSWRIFQQLAKESKVPPSPSEDFINQIGLTSLVVLPRSFQNKYFFAAWIKWLLGESKADEAALVVELMYERGVKPDARHLNGIVAAWLREGSPGARRKAENTAWAMIQSRIELVQKRLSPTTPTESSKSERFIETTRIPFFLRRGAPPATIETFSILLLHYTRRSDFVKASHLTNVMTTSAQIKPNSFIMNHWLYASLRSGKIPDVWKKYSTLKKTIPPDLETFAALWDTAKTHYGSPAAHNKEYPDGRTLFAEMQEWFQALDPKKKSTAQADFSSDFYEQIIRCFCLSSDPQGTLCALYGLRESFNMLPHEEVVRLVIMQIARSFPSDFVSPSSRAKGVRRMKSSRYQSAVKSLAEIVLAMTDKKMHEKGIRPSDVEEIESRPAQELRLDVLTSFLCMVIERRLRMGVSLADDVSLVAQEMKTSVPPEVLVHRDWSDTEL</sequence>
<evidence type="ECO:0000256" key="2">
    <source>
        <dbReference type="SAM" id="Coils"/>
    </source>
</evidence>
<evidence type="ECO:0000313" key="3">
    <source>
        <dbReference type="EMBL" id="KIX01774.1"/>
    </source>
</evidence>
<proteinExistence type="predicted"/>
<dbReference type="AlphaFoldDB" id="A0A0D2I7F2"/>
<dbReference type="RefSeq" id="XP_013268910.1">
    <property type="nucleotide sequence ID" value="XM_013413456.1"/>
</dbReference>
<dbReference type="Gene3D" id="1.25.40.10">
    <property type="entry name" value="Tetratricopeptide repeat domain"/>
    <property type="match status" value="2"/>
</dbReference>
<protein>
    <submittedName>
        <fullName evidence="3">Rhinocladiella mackenziei CBS 650.93 unplaced genomic scaffold supercont1.7, whole genome shotgun sequence</fullName>
    </submittedName>
</protein>
<dbReference type="VEuPathDB" id="FungiDB:Z518_09501"/>
<dbReference type="PANTHER" id="PTHR47942">
    <property type="entry name" value="TETRATRICOPEPTIDE REPEAT (TPR)-LIKE SUPERFAMILY PROTEIN-RELATED"/>
    <property type="match status" value="1"/>
</dbReference>